<feature type="compositionally biased region" description="Polar residues" evidence="1">
    <location>
        <begin position="303"/>
        <end position="324"/>
    </location>
</feature>
<dbReference type="VEuPathDB" id="TriTrypDB:LmxM.18.1670"/>
<dbReference type="OMA" id="PYHLMPL"/>
<reference evidence="2 3" key="1">
    <citation type="journal article" date="2011" name="Genome Res.">
        <title>Chromosome and gene copy number variation allow major structural change between species and strains of Leishmania.</title>
        <authorList>
            <person name="Rogers M.B."/>
            <person name="Hilley J.D."/>
            <person name="Dickens N.J."/>
            <person name="Wilkes J."/>
            <person name="Bates P.A."/>
            <person name="Depledge D.P."/>
            <person name="Harris D."/>
            <person name="Her Y."/>
            <person name="Herzyk P."/>
            <person name="Imamura H."/>
            <person name="Otto T.D."/>
            <person name="Sanders M."/>
            <person name="Seeger K."/>
            <person name="Dujardin J.C."/>
            <person name="Berriman M."/>
            <person name="Smith D.F."/>
            <person name="Hertz-Fowler C."/>
            <person name="Mottram J.C."/>
        </authorList>
    </citation>
    <scope>NUCLEOTIDE SEQUENCE [LARGE SCALE GENOMIC DNA]</scope>
    <source>
        <strain evidence="2 3">MHOM/GT/2001/U1103</strain>
    </source>
</reference>
<dbReference type="GeneID" id="13447700"/>
<proteinExistence type="predicted"/>
<dbReference type="OrthoDB" id="267271at2759"/>
<accession>E9ARV2</accession>
<dbReference type="RefSeq" id="XP_003874179.1">
    <property type="nucleotide sequence ID" value="XM_003874130.1"/>
</dbReference>
<evidence type="ECO:0000313" key="2">
    <source>
        <dbReference type="EMBL" id="CBZ25673.1"/>
    </source>
</evidence>
<dbReference type="Proteomes" id="UP000007259">
    <property type="component" value="Chromosome 18"/>
</dbReference>
<evidence type="ECO:0000313" key="3">
    <source>
        <dbReference type="Proteomes" id="UP000007259"/>
    </source>
</evidence>
<gene>
    <name evidence="2" type="ORF">LMXM_18_1670</name>
</gene>
<keyword evidence="3" id="KW-1185">Reference proteome</keyword>
<organism evidence="2 3">
    <name type="scientific">Leishmania mexicana (strain MHOM/GT/2001/U1103)</name>
    <dbReference type="NCBI Taxonomy" id="929439"/>
    <lineage>
        <taxon>Eukaryota</taxon>
        <taxon>Discoba</taxon>
        <taxon>Euglenozoa</taxon>
        <taxon>Kinetoplastea</taxon>
        <taxon>Metakinetoplastina</taxon>
        <taxon>Trypanosomatida</taxon>
        <taxon>Trypanosomatidae</taxon>
        <taxon>Leishmaniinae</taxon>
        <taxon>Leishmania</taxon>
    </lineage>
</organism>
<dbReference type="KEGG" id="lmi:LMXM_18_1670"/>
<evidence type="ECO:0000256" key="1">
    <source>
        <dbReference type="SAM" id="MobiDB-lite"/>
    </source>
</evidence>
<dbReference type="PhylomeDB" id="E9ARV2"/>
<protein>
    <submittedName>
        <fullName evidence="2">Uncharacterized protein</fullName>
    </submittedName>
</protein>
<feature type="region of interest" description="Disordered" evidence="1">
    <location>
        <begin position="270"/>
        <end position="325"/>
    </location>
</feature>
<dbReference type="EMBL" id="FR799571">
    <property type="protein sequence ID" value="CBZ25673.1"/>
    <property type="molecule type" value="Genomic_DNA"/>
</dbReference>
<name>E9ARV2_LEIMU</name>
<dbReference type="AlphaFoldDB" id="E9ARV2"/>
<sequence>MWSMSESDKDHLPRIKRAVTFPKGDISIMPSVTATCRSSEPLPRLCTSTATLGRIYAPSAPHRITNGTASIHGRASPGRRLHAVPAGSRALTTKDMHCRHPYHLMPLGSSYHTPVGYYRDALRFSQTVEESQRTAIKFEEGWCWSHLQKKCVSHAQRIVPTFREPRHLAWNAEPPQPAKAVEPPVFLIVAYDSMSSVAESKMEDQGYNSFSLPSPGLLQESEDDNVAENVMRAHNVSMHEGESTAGNSATPPLSLGDELSRRLCEAKEHRPTLTVQLTGPPGHAASKADKRDADEQPEALEQPSPQLVETSLTSHSIQPSTSHYYTEPAPAVVPVSELAVYPLELRAAAHEDSRTTLKTLTMPGSLHGDPGRLICVDALRTERMREALQWVKAAIQHAAGLKAHSSPAPPQLYSLDAAQSCA</sequence>